<dbReference type="FunFam" id="3.40.50.1000:FF:000028">
    <property type="entry name" value="Calcium-transporting P-type ATPase, putative"/>
    <property type="match status" value="1"/>
</dbReference>
<keyword evidence="4" id="KW-0597">Phosphoprotein</keyword>
<dbReference type="Pfam" id="PF00122">
    <property type="entry name" value="E1-E2_ATPase"/>
    <property type="match status" value="1"/>
</dbReference>
<reference evidence="16 17" key="1">
    <citation type="submission" date="2014-07" db="EMBL/GenBank/DDBJ databases">
        <authorList>
            <person name="Zhang J.E."/>
            <person name="Yang H."/>
            <person name="Guo J."/>
            <person name="Deng Z."/>
            <person name="Luo H."/>
            <person name="Luo M."/>
            <person name="Zhao B."/>
        </authorList>
    </citation>
    <scope>NUCLEOTIDE SEQUENCE [LARGE SCALE GENOMIC DNA]</scope>
    <source>
        <strain evidence="16 17">1CP</strain>
        <plasmid evidence="17">Plasmid pr1cp1</plasmid>
    </source>
</reference>
<evidence type="ECO:0000256" key="11">
    <source>
        <dbReference type="ARBA" id="ARBA00023136"/>
    </source>
</evidence>
<feature type="transmembrane region" description="Helical" evidence="14">
    <location>
        <begin position="830"/>
        <end position="848"/>
    </location>
</feature>
<dbReference type="InterPro" id="IPR050510">
    <property type="entry name" value="Cation_transp_ATPase_P-type"/>
</dbReference>
<dbReference type="GO" id="GO:0005391">
    <property type="term" value="F:P-type sodium:potassium-exchanging transporter activity"/>
    <property type="evidence" value="ECO:0007669"/>
    <property type="project" value="TreeGrafter"/>
</dbReference>
<dbReference type="GO" id="GO:0036376">
    <property type="term" value="P:sodium ion export across plasma membrane"/>
    <property type="evidence" value="ECO:0007669"/>
    <property type="project" value="TreeGrafter"/>
</dbReference>
<dbReference type="FunFam" id="3.40.50.1000:FF:000001">
    <property type="entry name" value="Phospholipid-transporting ATPase IC"/>
    <property type="match status" value="1"/>
</dbReference>
<evidence type="ECO:0000256" key="3">
    <source>
        <dbReference type="ARBA" id="ARBA00022475"/>
    </source>
</evidence>
<dbReference type="InterPro" id="IPR008250">
    <property type="entry name" value="ATPase_P-typ_transduc_dom_A_sf"/>
</dbReference>
<dbReference type="InterPro" id="IPR023214">
    <property type="entry name" value="HAD_sf"/>
</dbReference>
<dbReference type="PROSITE" id="PS00154">
    <property type="entry name" value="ATPASE_E1_E2"/>
    <property type="match status" value="1"/>
</dbReference>
<dbReference type="Gene3D" id="1.20.1110.10">
    <property type="entry name" value="Calcium-transporting ATPase, transmembrane domain"/>
    <property type="match status" value="1"/>
</dbReference>
<dbReference type="FunFam" id="2.70.150.10:FF:000160">
    <property type="entry name" value="Sarcoplasmic/endoplasmic reticulum calcium ATPase 1"/>
    <property type="match status" value="1"/>
</dbReference>
<sequence>MNRVSTSRGGEDTGGSRSADTDSAWRTGGRNTHHSIAAHEVVLLLETDPHRGLSSDEAARRLESFGPNTLPAVAGPGVVMRMLTQFHNPLIYVLLVAGAITAVLGEYVDSAVIFAVVVANAVIGFIQESKAESALDSLRSMVHTTARVVRDGQGQTIASEALVPGDLVNVEAGDKVPADLRLIRVAQLRADESPLTGESAPVAKDEVIVPRPAPVADRRNMAYSGTLITAGTGTGVTVATGAETEFGEIHRLVGAAESLATPLTTKLTEFSKILTVAILALAAATFGIGLLRGQDAIETFTAAIALAVGAIPEGLPAAVTITLAIGVSRMARRGAVIRRLPAVETLGSTTVICSDKTGTLTENQMTVRRIWTPDGQFEVTGSGYNPEGQLLGDEGEGTAAPIESHPALRWCLLAGAACNDALLRHDSGRWTILGDPTEAAMVVAATKANLNLTGFAETHPRVATIAFSSERRYMATLHRSRDTGEYVVLAKGAVERVIELCDGVLADDGSVRPIERRQVLRAAEGLAGQGLRVLATAVRPVVDPDGFGDPILPGTLVLTGLQAMLDPPRTAAAASVRACRTAGTSVKMITGDHAGTATAIARQVGLLDPNKHEVGAVLTGTDLAALPAEEYPEAVDRATVFARVSPEQKLRLVEALQARGQVVAMTGDGVNDAPALRQANIGVAMGESGTEVAKDAADIVLTDDDFSTIEAAVEEGRGVFDNLTKFITWTLPTNLGEGLVILVAIVLGTALPILPTQILWINMTTAVSLGLMLAFEPKEAGIMTRPPRRPDQPLLTGALIVRILLVSSLLVAGSWWLFEWEQAHGASIEQARTAALNLFVVVEAFYLFSCRSLSRSAWRVGVFSNRWIIVGVTVQAFGQIAITYLPAMNTVFGTAPINADAWIRILAIAVVTTGVVAVDKRLRRRHEGTGDAAP</sequence>
<keyword evidence="10 14" id="KW-1133">Transmembrane helix</keyword>
<feature type="transmembrane region" description="Helical" evidence="14">
    <location>
        <begin position="89"/>
        <end position="105"/>
    </location>
</feature>
<feature type="transmembrane region" description="Helical" evidence="14">
    <location>
        <begin position="868"/>
        <end position="889"/>
    </location>
</feature>
<dbReference type="InterPro" id="IPR018303">
    <property type="entry name" value="ATPase_P-typ_P_site"/>
</dbReference>
<feature type="transmembrane region" description="Helical" evidence="14">
    <location>
        <begin position="759"/>
        <end position="775"/>
    </location>
</feature>
<dbReference type="GO" id="GO:0030007">
    <property type="term" value="P:intracellular potassium ion homeostasis"/>
    <property type="evidence" value="ECO:0007669"/>
    <property type="project" value="TreeGrafter"/>
</dbReference>
<feature type="transmembrane region" description="Helical" evidence="14">
    <location>
        <begin position="901"/>
        <end position="918"/>
    </location>
</feature>
<evidence type="ECO:0000313" key="16">
    <source>
        <dbReference type="EMBL" id="ANS32030.1"/>
    </source>
</evidence>
<evidence type="ECO:0000256" key="5">
    <source>
        <dbReference type="ARBA" id="ARBA00022692"/>
    </source>
</evidence>
<feature type="transmembrane region" description="Helical" evidence="14">
    <location>
        <begin position="735"/>
        <end position="753"/>
    </location>
</feature>
<dbReference type="Pfam" id="PF00689">
    <property type="entry name" value="Cation_ATPase_C"/>
    <property type="match status" value="1"/>
</dbReference>
<dbReference type="InterPro" id="IPR036412">
    <property type="entry name" value="HAD-like_sf"/>
</dbReference>
<dbReference type="PRINTS" id="PR00119">
    <property type="entry name" value="CATATPASE"/>
</dbReference>
<evidence type="ECO:0000256" key="12">
    <source>
        <dbReference type="ARBA" id="ARBA00049360"/>
    </source>
</evidence>
<dbReference type="Gene3D" id="2.70.150.10">
    <property type="entry name" value="Calcium-transporting ATPase, cytoplasmic transduction domain A"/>
    <property type="match status" value="1"/>
</dbReference>
<dbReference type="PRINTS" id="PR00120">
    <property type="entry name" value="HATPASE"/>
</dbReference>
<dbReference type="SUPFAM" id="SSF81653">
    <property type="entry name" value="Calcium ATPase, transduction domain A"/>
    <property type="match status" value="1"/>
</dbReference>
<dbReference type="PANTHER" id="PTHR43294">
    <property type="entry name" value="SODIUM/POTASSIUM-TRANSPORTING ATPASE SUBUNIT ALPHA"/>
    <property type="match status" value="1"/>
</dbReference>
<comment type="similarity">
    <text evidence="2">Belongs to the cation transport ATPase (P-type) (TC 3.A.3) family. Type IIA subfamily.</text>
</comment>
<proteinExistence type="inferred from homology"/>
<dbReference type="GO" id="GO:1902600">
    <property type="term" value="P:proton transmembrane transport"/>
    <property type="evidence" value="ECO:0007669"/>
    <property type="project" value="TreeGrafter"/>
</dbReference>
<keyword evidence="9" id="KW-1278">Translocase</keyword>
<dbReference type="CDD" id="cd02080">
    <property type="entry name" value="P-type_ATPase_cation"/>
    <property type="match status" value="1"/>
</dbReference>
<dbReference type="Gene3D" id="3.40.1110.10">
    <property type="entry name" value="Calcium-transporting ATPase, cytoplasmic domain N"/>
    <property type="match status" value="1"/>
</dbReference>
<evidence type="ECO:0000256" key="2">
    <source>
        <dbReference type="ARBA" id="ARBA00005675"/>
    </source>
</evidence>
<dbReference type="InterPro" id="IPR023298">
    <property type="entry name" value="ATPase_P-typ_TM_dom_sf"/>
</dbReference>
<keyword evidence="5 14" id="KW-0812">Transmembrane</keyword>
<dbReference type="GO" id="GO:0016887">
    <property type="term" value="F:ATP hydrolysis activity"/>
    <property type="evidence" value="ECO:0007669"/>
    <property type="project" value="InterPro"/>
</dbReference>
<dbReference type="SUPFAM" id="SSF81660">
    <property type="entry name" value="Metal cation-transporting ATPase, ATP-binding domain N"/>
    <property type="match status" value="1"/>
</dbReference>
<keyword evidence="11 14" id="KW-0472">Membrane</keyword>
<dbReference type="Gene3D" id="3.40.50.1000">
    <property type="entry name" value="HAD superfamily/HAD-like"/>
    <property type="match status" value="1"/>
</dbReference>
<feature type="region of interest" description="Disordered" evidence="13">
    <location>
        <begin position="1"/>
        <end position="30"/>
    </location>
</feature>
<evidence type="ECO:0000259" key="15">
    <source>
        <dbReference type="SMART" id="SM00831"/>
    </source>
</evidence>
<keyword evidence="16" id="KW-0614">Plasmid</keyword>
<evidence type="ECO:0000256" key="4">
    <source>
        <dbReference type="ARBA" id="ARBA00022553"/>
    </source>
</evidence>
<name>A0A1B1KHJ4_RHOOP</name>
<keyword evidence="8" id="KW-0460">Magnesium</keyword>
<evidence type="ECO:0000256" key="9">
    <source>
        <dbReference type="ARBA" id="ARBA00022967"/>
    </source>
</evidence>
<gene>
    <name evidence="16" type="primary">ctpF</name>
    <name evidence="16" type="ORF">R1CP_37120</name>
</gene>
<dbReference type="Proteomes" id="UP000186108">
    <property type="component" value="Plasmid pR1CP1"/>
</dbReference>
<evidence type="ECO:0000256" key="10">
    <source>
        <dbReference type="ARBA" id="ARBA00022989"/>
    </source>
</evidence>
<feature type="transmembrane region" description="Helical" evidence="14">
    <location>
        <begin position="303"/>
        <end position="328"/>
    </location>
</feature>
<dbReference type="Pfam" id="PF13246">
    <property type="entry name" value="Cation_ATPase"/>
    <property type="match status" value="1"/>
</dbReference>
<dbReference type="PATRIC" id="fig|37919.13.peg.7821"/>
<feature type="transmembrane region" description="Helical" evidence="14">
    <location>
        <begin position="111"/>
        <end position="129"/>
    </location>
</feature>
<comment type="subcellular location">
    <subcellularLocation>
        <location evidence="1">Cell membrane</location>
        <topology evidence="1">Multi-pass membrane protein</topology>
    </subcellularLocation>
</comment>
<dbReference type="InterPro" id="IPR001757">
    <property type="entry name" value="P_typ_ATPase"/>
</dbReference>
<dbReference type="Pfam" id="PF08282">
    <property type="entry name" value="Hydrolase_3"/>
    <property type="match status" value="1"/>
</dbReference>
<evidence type="ECO:0000256" key="8">
    <source>
        <dbReference type="ARBA" id="ARBA00022842"/>
    </source>
</evidence>
<dbReference type="GO" id="GO:0006883">
    <property type="term" value="P:intracellular sodium ion homeostasis"/>
    <property type="evidence" value="ECO:0007669"/>
    <property type="project" value="TreeGrafter"/>
</dbReference>
<dbReference type="SUPFAM" id="SSF81665">
    <property type="entry name" value="Calcium ATPase, transmembrane domain M"/>
    <property type="match status" value="1"/>
</dbReference>
<evidence type="ECO:0000256" key="13">
    <source>
        <dbReference type="SAM" id="MobiDB-lite"/>
    </source>
</evidence>
<accession>A0A1B1KHJ4</accession>
<comment type="catalytic activity">
    <reaction evidence="12">
        <text>ATP + H2O = ADP + phosphate + H(+)</text>
        <dbReference type="Rhea" id="RHEA:13065"/>
        <dbReference type="ChEBI" id="CHEBI:15377"/>
        <dbReference type="ChEBI" id="CHEBI:15378"/>
        <dbReference type="ChEBI" id="CHEBI:30616"/>
        <dbReference type="ChEBI" id="CHEBI:43474"/>
        <dbReference type="ChEBI" id="CHEBI:456216"/>
    </reaction>
</comment>
<dbReference type="SMART" id="SM00831">
    <property type="entry name" value="Cation_ATPase_N"/>
    <property type="match status" value="1"/>
</dbReference>
<keyword evidence="16" id="KW-0378">Hydrolase</keyword>
<dbReference type="InterPro" id="IPR023299">
    <property type="entry name" value="ATPase_P-typ_cyto_dom_N"/>
</dbReference>
<dbReference type="PANTHER" id="PTHR43294:SF21">
    <property type="entry name" value="CATION TRANSPORTING ATPASE"/>
    <property type="match status" value="1"/>
</dbReference>
<dbReference type="Pfam" id="PF00690">
    <property type="entry name" value="Cation_ATPase_N"/>
    <property type="match status" value="1"/>
</dbReference>
<keyword evidence="3" id="KW-1003">Cell membrane</keyword>
<dbReference type="InterPro" id="IPR044492">
    <property type="entry name" value="P_typ_ATPase_HD_dom"/>
</dbReference>
<dbReference type="EC" id="3.6.3.-" evidence="16"/>
<dbReference type="SFLD" id="SFLDG00002">
    <property type="entry name" value="C1.7:_P-type_atpase_like"/>
    <property type="match status" value="1"/>
</dbReference>
<dbReference type="SUPFAM" id="SSF56784">
    <property type="entry name" value="HAD-like"/>
    <property type="match status" value="1"/>
</dbReference>
<dbReference type="SFLD" id="SFLDS00003">
    <property type="entry name" value="Haloacid_Dehalogenase"/>
    <property type="match status" value="1"/>
</dbReference>
<feature type="domain" description="Cation-transporting P-type ATPase N-terminal" evidence="15">
    <location>
        <begin position="32"/>
        <end position="106"/>
    </location>
</feature>
<evidence type="ECO:0000256" key="14">
    <source>
        <dbReference type="SAM" id="Phobius"/>
    </source>
</evidence>
<geneLocation type="plasmid" evidence="17">
    <name>pr1cp1</name>
</geneLocation>
<evidence type="ECO:0000313" key="17">
    <source>
        <dbReference type="Proteomes" id="UP000186108"/>
    </source>
</evidence>
<dbReference type="InterPro" id="IPR059000">
    <property type="entry name" value="ATPase_P-type_domA"/>
</dbReference>
<evidence type="ECO:0000256" key="1">
    <source>
        <dbReference type="ARBA" id="ARBA00004651"/>
    </source>
</evidence>
<evidence type="ECO:0000256" key="6">
    <source>
        <dbReference type="ARBA" id="ARBA00022741"/>
    </source>
</evidence>
<feature type="transmembrane region" description="Helical" evidence="14">
    <location>
        <begin position="273"/>
        <end position="291"/>
    </location>
</feature>
<dbReference type="EMBL" id="CP009112">
    <property type="protein sequence ID" value="ANS32030.1"/>
    <property type="molecule type" value="Genomic_DNA"/>
</dbReference>
<dbReference type="GO" id="GO:0005524">
    <property type="term" value="F:ATP binding"/>
    <property type="evidence" value="ECO:0007669"/>
    <property type="project" value="UniProtKB-KW"/>
</dbReference>
<evidence type="ECO:0000256" key="7">
    <source>
        <dbReference type="ARBA" id="ARBA00022840"/>
    </source>
</evidence>
<dbReference type="InterPro" id="IPR006068">
    <property type="entry name" value="ATPase_P-typ_cation-transptr_C"/>
</dbReference>
<dbReference type="InterPro" id="IPR004014">
    <property type="entry name" value="ATPase_P-typ_cation-transptr_N"/>
</dbReference>
<protein>
    <submittedName>
        <fullName evidence="16">Putative cation-transporting ATPase F</fullName>
        <ecNumber evidence="16">3.6.3.-</ecNumber>
    </submittedName>
</protein>
<dbReference type="SFLD" id="SFLDF00027">
    <property type="entry name" value="p-type_atpase"/>
    <property type="match status" value="1"/>
</dbReference>
<dbReference type="GO" id="GO:1990573">
    <property type="term" value="P:potassium ion import across plasma membrane"/>
    <property type="evidence" value="ECO:0007669"/>
    <property type="project" value="TreeGrafter"/>
</dbReference>
<dbReference type="GO" id="GO:0005886">
    <property type="term" value="C:plasma membrane"/>
    <property type="evidence" value="ECO:0007669"/>
    <property type="project" value="UniProtKB-SubCell"/>
</dbReference>
<feature type="transmembrane region" description="Helical" evidence="14">
    <location>
        <begin position="795"/>
        <end position="818"/>
    </location>
</feature>
<dbReference type="NCBIfam" id="TIGR01494">
    <property type="entry name" value="ATPase_P-type"/>
    <property type="match status" value="2"/>
</dbReference>
<keyword evidence="6" id="KW-0547">Nucleotide-binding</keyword>
<keyword evidence="7" id="KW-0067">ATP-binding</keyword>
<organism evidence="16 17">
    <name type="scientific">Rhodococcus opacus</name>
    <name type="common">Nocardia opaca</name>
    <dbReference type="NCBI Taxonomy" id="37919"/>
    <lineage>
        <taxon>Bacteria</taxon>
        <taxon>Bacillati</taxon>
        <taxon>Actinomycetota</taxon>
        <taxon>Actinomycetes</taxon>
        <taxon>Mycobacteriales</taxon>
        <taxon>Nocardiaceae</taxon>
        <taxon>Rhodococcus</taxon>
    </lineage>
</organism>
<dbReference type="AlphaFoldDB" id="A0A1B1KHJ4"/>